<dbReference type="OrthoDB" id="5905410at2759"/>
<reference evidence="3 4" key="1">
    <citation type="submission" date="2020-08" db="EMBL/GenBank/DDBJ databases">
        <authorList>
            <person name="Koutsovoulos G."/>
            <person name="Danchin GJ E."/>
        </authorList>
    </citation>
    <scope>NUCLEOTIDE SEQUENCE [LARGE SCALE GENOMIC DNA]</scope>
</reference>
<gene>
    <name evidence="3" type="ORF">MENT_LOCUS23049</name>
</gene>
<dbReference type="PROSITE" id="PS51304">
    <property type="entry name" value="GALECTIN"/>
    <property type="match status" value="1"/>
</dbReference>
<protein>
    <recommendedName>
        <fullName evidence="2">Galectin domain-containing protein</fullName>
    </recommendedName>
</protein>
<dbReference type="Gene3D" id="2.60.120.200">
    <property type="match status" value="1"/>
</dbReference>
<feature type="domain" description="Galectin" evidence="2">
    <location>
        <begin position="3"/>
        <end position="166"/>
    </location>
</feature>
<evidence type="ECO:0000256" key="1">
    <source>
        <dbReference type="ARBA" id="ARBA00022734"/>
    </source>
</evidence>
<dbReference type="EMBL" id="CAJEWN010000186">
    <property type="protein sequence ID" value="CAD2171553.1"/>
    <property type="molecule type" value="Genomic_DNA"/>
</dbReference>
<accession>A0A6V7V9A2</accession>
<name>A0A6V7V9A2_MELEN</name>
<proteinExistence type="predicted"/>
<evidence type="ECO:0000313" key="4">
    <source>
        <dbReference type="Proteomes" id="UP000580250"/>
    </source>
</evidence>
<sequence>MPNSFIIAESISADRYLRFSFIIHNEATKFSIKLLNGVEEENPYIGTVVYSLQVSDNLTKISIRSKDCSANYYTKCINSEVFDENECNEFKCRTNISSEIFKKGKGFEVYIHVSNQIREGIPTSLIETHINGVLMSEFTIRTDFQIWTINRITLDGDIQLLENTITDGKPQEPPYLLNRRKIYELKRYGVIVCFEAKVSPSNGTPPIFDFTVKLIHDPEISNKLGEILLMLTIRSLEYGRIFLAKTST</sequence>
<keyword evidence="1" id="KW-0430">Lectin</keyword>
<comment type="caution">
    <text evidence="3">The sequence shown here is derived from an EMBL/GenBank/DDBJ whole genome shotgun (WGS) entry which is preliminary data.</text>
</comment>
<evidence type="ECO:0000313" key="3">
    <source>
        <dbReference type="EMBL" id="CAD2171553.1"/>
    </source>
</evidence>
<organism evidence="3 4">
    <name type="scientific">Meloidogyne enterolobii</name>
    <name type="common">Root-knot nematode worm</name>
    <name type="synonym">Meloidogyne mayaguensis</name>
    <dbReference type="NCBI Taxonomy" id="390850"/>
    <lineage>
        <taxon>Eukaryota</taxon>
        <taxon>Metazoa</taxon>
        <taxon>Ecdysozoa</taxon>
        <taxon>Nematoda</taxon>
        <taxon>Chromadorea</taxon>
        <taxon>Rhabditida</taxon>
        <taxon>Tylenchina</taxon>
        <taxon>Tylenchomorpha</taxon>
        <taxon>Tylenchoidea</taxon>
        <taxon>Meloidogynidae</taxon>
        <taxon>Meloidogyninae</taxon>
        <taxon>Meloidogyne</taxon>
    </lineage>
</organism>
<dbReference type="AlphaFoldDB" id="A0A6V7V9A2"/>
<dbReference type="GO" id="GO:0030246">
    <property type="term" value="F:carbohydrate binding"/>
    <property type="evidence" value="ECO:0007669"/>
    <property type="project" value="UniProtKB-KW"/>
</dbReference>
<evidence type="ECO:0000259" key="2">
    <source>
        <dbReference type="PROSITE" id="PS51304"/>
    </source>
</evidence>
<dbReference type="Proteomes" id="UP000580250">
    <property type="component" value="Unassembled WGS sequence"/>
</dbReference>
<dbReference type="InterPro" id="IPR001079">
    <property type="entry name" value="Galectin_CRD"/>
</dbReference>